<dbReference type="InterPro" id="IPR045527">
    <property type="entry name" value="DUF6470"/>
</dbReference>
<dbReference type="Pfam" id="PF20074">
    <property type="entry name" value="DUF6470"/>
    <property type="match status" value="1"/>
</dbReference>
<sequence length="183" mass="20475">MRIPQIRMESQAGKIGLATYQPIQKIEQPQADITIEQPTADLGITHRPSRLTIDQTLAWDNLDLKNVFKRVEESANKGFQAAMEFIRRESQEGDELMNIAKVKNPIAKQASRAISKETPYDTGSVPSSESVQIDYVPASVDINVRANKPQIQVQAHKPIHEYTPGSTDVYMLQYPSLKIDVTG</sequence>
<evidence type="ECO:0000313" key="1">
    <source>
        <dbReference type="EMBL" id="RTR36373.1"/>
    </source>
</evidence>
<evidence type="ECO:0008006" key="3">
    <source>
        <dbReference type="Google" id="ProtNLM"/>
    </source>
</evidence>
<accession>A0A431WLR1</accession>
<gene>
    <name evidence="1" type="ORF">EKG37_02110</name>
</gene>
<proteinExistence type="predicted"/>
<evidence type="ECO:0000313" key="2">
    <source>
        <dbReference type="Proteomes" id="UP000271374"/>
    </source>
</evidence>
<dbReference type="AlphaFoldDB" id="A0A431WLR1"/>
<dbReference type="Proteomes" id="UP000271374">
    <property type="component" value="Unassembled WGS sequence"/>
</dbReference>
<dbReference type="EMBL" id="RXNT01000001">
    <property type="protein sequence ID" value="RTR36373.1"/>
    <property type="molecule type" value="Genomic_DNA"/>
</dbReference>
<dbReference type="OrthoDB" id="2112831at2"/>
<protein>
    <recommendedName>
        <fullName evidence="3">YviE</fullName>
    </recommendedName>
</protein>
<keyword evidence="2" id="KW-1185">Reference proteome</keyword>
<reference evidence="1 2" key="1">
    <citation type="submission" date="2018-12" db="EMBL/GenBank/DDBJ databases">
        <title>Bacillus yapensis draft genome sequence.</title>
        <authorList>
            <person name="Yu L."/>
            <person name="Xu X."/>
            <person name="Tang X."/>
        </authorList>
    </citation>
    <scope>NUCLEOTIDE SEQUENCE [LARGE SCALE GENOMIC DNA]</scope>
    <source>
        <strain evidence="1 2">XXST-01</strain>
    </source>
</reference>
<name>A0A431WLR1_9BACI</name>
<comment type="caution">
    <text evidence="1">The sequence shown here is derived from an EMBL/GenBank/DDBJ whole genome shotgun (WGS) entry which is preliminary data.</text>
</comment>
<organism evidence="1 2">
    <name type="scientific">Bacillus yapensis</name>
    <dbReference type="NCBI Taxonomy" id="2492960"/>
    <lineage>
        <taxon>Bacteria</taxon>
        <taxon>Bacillati</taxon>
        <taxon>Bacillota</taxon>
        <taxon>Bacilli</taxon>
        <taxon>Bacillales</taxon>
        <taxon>Bacillaceae</taxon>
        <taxon>Bacillus</taxon>
    </lineage>
</organism>
<dbReference type="RefSeq" id="WP_126405658.1">
    <property type="nucleotide sequence ID" value="NZ_RXNT01000001.1"/>
</dbReference>